<dbReference type="GO" id="GO:0003676">
    <property type="term" value="F:nucleic acid binding"/>
    <property type="evidence" value="ECO:0007669"/>
    <property type="project" value="InterPro"/>
</dbReference>
<keyword evidence="6" id="KW-0548">Nucleotidyltransferase</keyword>
<dbReference type="SUPFAM" id="SSF56672">
    <property type="entry name" value="DNA/RNA polymerases"/>
    <property type="match status" value="1"/>
</dbReference>
<dbReference type="InterPro" id="IPR041588">
    <property type="entry name" value="Integrase_H2C2"/>
</dbReference>
<dbReference type="Pfam" id="PF24626">
    <property type="entry name" value="SH3_Tf2-1"/>
    <property type="match status" value="1"/>
</dbReference>
<dbReference type="InterPro" id="IPR043128">
    <property type="entry name" value="Rev_trsase/Diguanyl_cyclase"/>
</dbReference>
<evidence type="ECO:0000259" key="3">
    <source>
        <dbReference type="Pfam" id="PF17919"/>
    </source>
</evidence>
<dbReference type="InterPro" id="IPR053134">
    <property type="entry name" value="RNA-dir_DNA_polymerase"/>
</dbReference>
<evidence type="ECO:0000256" key="1">
    <source>
        <dbReference type="SAM" id="MobiDB-lite"/>
    </source>
</evidence>
<feature type="domain" description="Tf2-1-like SH3-like" evidence="5">
    <location>
        <begin position="1094"/>
        <end position="1147"/>
    </location>
</feature>
<keyword evidence="6" id="KW-0808">Transferase</keyword>
<feature type="domain" description="Reverse transcriptase/retrotransposon-derived protein RNase H-like" evidence="3">
    <location>
        <begin position="734"/>
        <end position="805"/>
    </location>
</feature>
<dbReference type="PANTHER" id="PTHR24559">
    <property type="entry name" value="TRANSPOSON TY3-I GAG-POL POLYPROTEIN"/>
    <property type="match status" value="1"/>
</dbReference>
<proteinExistence type="predicted"/>
<dbReference type="InterPro" id="IPR000477">
    <property type="entry name" value="RT_dom"/>
</dbReference>
<dbReference type="InterPro" id="IPR056924">
    <property type="entry name" value="SH3_Tf2-1"/>
</dbReference>
<dbReference type="Pfam" id="PF17919">
    <property type="entry name" value="RT_RNaseH_2"/>
    <property type="match status" value="1"/>
</dbReference>
<feature type="domain" description="Integrase zinc-binding" evidence="4">
    <location>
        <begin position="875"/>
        <end position="927"/>
    </location>
</feature>
<evidence type="ECO:0000259" key="4">
    <source>
        <dbReference type="Pfam" id="PF17921"/>
    </source>
</evidence>
<reference evidence="6" key="1">
    <citation type="journal article" date="2019" name="Sci. Rep.">
        <title>Draft genome of Tanacetum cinerariifolium, the natural source of mosquito coil.</title>
        <authorList>
            <person name="Yamashiro T."/>
            <person name="Shiraishi A."/>
            <person name="Satake H."/>
            <person name="Nakayama K."/>
        </authorList>
    </citation>
    <scope>NUCLEOTIDE SEQUENCE</scope>
</reference>
<evidence type="ECO:0000259" key="5">
    <source>
        <dbReference type="Pfam" id="PF24626"/>
    </source>
</evidence>
<dbReference type="InterPro" id="IPR012337">
    <property type="entry name" value="RNaseH-like_sf"/>
</dbReference>
<feature type="domain" description="Reverse transcriptase" evidence="2">
    <location>
        <begin position="604"/>
        <end position="729"/>
    </location>
</feature>
<dbReference type="InterPro" id="IPR036397">
    <property type="entry name" value="RNaseH_sf"/>
</dbReference>
<dbReference type="EMBL" id="BKCJ010002446">
    <property type="protein sequence ID" value="GEU48612.1"/>
    <property type="molecule type" value="Genomic_DNA"/>
</dbReference>
<organism evidence="6">
    <name type="scientific">Tanacetum cinerariifolium</name>
    <name type="common">Dalmatian daisy</name>
    <name type="synonym">Chrysanthemum cinerariifolium</name>
    <dbReference type="NCBI Taxonomy" id="118510"/>
    <lineage>
        <taxon>Eukaryota</taxon>
        <taxon>Viridiplantae</taxon>
        <taxon>Streptophyta</taxon>
        <taxon>Embryophyta</taxon>
        <taxon>Tracheophyta</taxon>
        <taxon>Spermatophyta</taxon>
        <taxon>Magnoliopsida</taxon>
        <taxon>eudicotyledons</taxon>
        <taxon>Gunneridae</taxon>
        <taxon>Pentapetalae</taxon>
        <taxon>asterids</taxon>
        <taxon>campanulids</taxon>
        <taxon>Asterales</taxon>
        <taxon>Asteraceae</taxon>
        <taxon>Asteroideae</taxon>
        <taxon>Anthemideae</taxon>
        <taxon>Anthemidinae</taxon>
        <taxon>Tanacetum</taxon>
    </lineage>
</organism>
<evidence type="ECO:0000259" key="2">
    <source>
        <dbReference type="Pfam" id="PF00078"/>
    </source>
</evidence>
<feature type="region of interest" description="Disordered" evidence="1">
    <location>
        <begin position="58"/>
        <end position="243"/>
    </location>
</feature>
<feature type="compositionally biased region" description="Low complexity" evidence="1">
    <location>
        <begin position="175"/>
        <end position="188"/>
    </location>
</feature>
<feature type="compositionally biased region" description="Low complexity" evidence="1">
    <location>
        <begin position="158"/>
        <end position="168"/>
    </location>
</feature>
<feature type="compositionally biased region" description="Polar residues" evidence="1">
    <location>
        <begin position="189"/>
        <end position="199"/>
    </location>
</feature>
<dbReference type="InterPro" id="IPR043502">
    <property type="entry name" value="DNA/RNA_pol_sf"/>
</dbReference>
<dbReference type="Gene3D" id="3.30.420.10">
    <property type="entry name" value="Ribonuclease H-like superfamily/Ribonuclease H"/>
    <property type="match status" value="1"/>
</dbReference>
<gene>
    <name evidence="6" type="ORF">Tci_020590</name>
</gene>
<protein>
    <submittedName>
        <fullName evidence="6">Putative reverse transcriptase domain, ribonuclease H-like domain protein</fullName>
    </submittedName>
</protein>
<feature type="compositionally biased region" description="Polar residues" evidence="1">
    <location>
        <begin position="129"/>
        <end position="140"/>
    </location>
</feature>
<dbReference type="Gene3D" id="1.10.340.70">
    <property type="match status" value="1"/>
</dbReference>
<keyword evidence="6" id="KW-0695">RNA-directed DNA polymerase</keyword>
<name>A0A6L2KIX8_TANCI</name>
<dbReference type="Pfam" id="PF08284">
    <property type="entry name" value="RVP_2"/>
    <property type="match status" value="1"/>
</dbReference>
<dbReference type="CDD" id="cd09274">
    <property type="entry name" value="RNase_HI_RT_Ty3"/>
    <property type="match status" value="1"/>
</dbReference>
<dbReference type="CDD" id="cd01647">
    <property type="entry name" value="RT_LTR"/>
    <property type="match status" value="1"/>
</dbReference>
<dbReference type="Gene3D" id="2.40.70.10">
    <property type="entry name" value="Acid Proteases"/>
    <property type="match status" value="1"/>
</dbReference>
<dbReference type="PANTHER" id="PTHR24559:SF427">
    <property type="entry name" value="RNA-DIRECTED DNA POLYMERASE"/>
    <property type="match status" value="1"/>
</dbReference>
<dbReference type="Gene3D" id="3.30.70.270">
    <property type="match status" value="1"/>
</dbReference>
<dbReference type="Gene3D" id="3.10.10.10">
    <property type="entry name" value="HIV Type 1 Reverse Transcriptase, subunit A, domain 1"/>
    <property type="match status" value="1"/>
</dbReference>
<evidence type="ECO:0000313" key="6">
    <source>
        <dbReference type="EMBL" id="GEU48612.1"/>
    </source>
</evidence>
<accession>A0A6L2KIX8</accession>
<dbReference type="Pfam" id="PF00078">
    <property type="entry name" value="RVT_1"/>
    <property type="match status" value="1"/>
</dbReference>
<dbReference type="Pfam" id="PF17921">
    <property type="entry name" value="Integrase_H2C2"/>
    <property type="match status" value="1"/>
</dbReference>
<dbReference type="CDD" id="cd00303">
    <property type="entry name" value="retropepsin_like"/>
    <property type="match status" value="1"/>
</dbReference>
<dbReference type="SUPFAM" id="SSF53098">
    <property type="entry name" value="Ribonuclease H-like"/>
    <property type="match status" value="1"/>
</dbReference>
<dbReference type="GO" id="GO:0003964">
    <property type="term" value="F:RNA-directed DNA polymerase activity"/>
    <property type="evidence" value="ECO:0007669"/>
    <property type="project" value="UniProtKB-KW"/>
</dbReference>
<feature type="compositionally biased region" description="Low complexity" evidence="1">
    <location>
        <begin position="118"/>
        <end position="128"/>
    </location>
</feature>
<dbReference type="InterPro" id="IPR041577">
    <property type="entry name" value="RT_RNaseH_2"/>
</dbReference>
<comment type="caution">
    <text evidence="6">The sequence shown here is derived from an EMBL/GenBank/DDBJ whole genome shotgun (WGS) entry which is preliminary data.</text>
</comment>
<dbReference type="InterPro" id="IPR021109">
    <property type="entry name" value="Peptidase_aspartic_dom_sf"/>
</dbReference>
<sequence length="1652" mass="185995">MAIFVISVSTDSLEESMVTPARRVILFGTIPTTISDTTPTVTPPATYIDTTLIPAEIPTVSPIVPPSPDYTPTSPDYVSASDTKSDPSDDPSSDHIPPLPATSPFLSSTDDSFDSDIPDTPSSPTYSTQFTQITLSTQRSPAARDLFTFDDSSRDSLSDSSSETSSDSSSDDQSDSSSGHSSSDHSSSALPSGTRSSHQLCPLVPSIHHSSAAITERPSHSSSVRPSRKRSRSPTTSVPLSSPIPRELSFARANLLLPPKRIRSSDFAIDLEDCLNESSESSVLRETSLRDDVVVRASDEPHSEHDIDPEIQADINECIAYADALRAEGIDARVMVEAVAREEVKTKGLGIQDYSDRSAGCCSVREDQIMPNTQSGATMTREAVNELIDHRVTEALETRNATRNLEPLVEGFDRSFVSSTFSALLDVAQSTLDTSYAIELADGRILETNVILRGCTLGLLGDPFDIDLMPVKLGSFNVIIGMDWLAKYHAVIVCDEKIVCIPYGYEVLIIRGDDCDGESNSKLNIISYTKTQKYIQKGYLHGLPPARQVEFQIDLVLGAAPVARAPYCLAPAEMQELSTQLQELFEKGFIRPSSSPWGALVLFVKKKDGSFRMCIDCRELNKLTVKNRYPLSRIDDLFDQLQGSRVYSKIDLRYGYHQLRVREEDIPKMAFRTRYGHCKFQVMSFGLTNAPTMFMDLMNRLCKPYLDRFVIVFINDILIYSKSKKEHEGNQNFAPILALPEGSENFMLYCDASHKGLGTVLMQKEKVIAYASRQLKVHEKKYTTHDLELSAVVFALKMRRHYLYELLSDYDCEIRYHPGKANMVADALSQKKRIKPLKEENFITEDLHGMINKLEPRADGTLCLNNWSWILCYGDLRALIMHEYHKSKYSIHPRSDKICQDPKKLYWWPNTKEKITTYVNKYLTCTKDFVIKFPKTATGKETIWVIDDRFTKSAYFLPMGEDESLEKLTRQYLKEVVSRHGVPVPIISDRDDMSRACVLDFRKGWDRHLPLVKFSYNNSYHISIKVAPFEALYGRKSRSLICWAEVGDSQLASPTIIHKIIEKIIQIKSRIQTARDCQKSYADVRRKPIEFQVGDKVMLKVSPWKGVIRFGKRGKVKPSLTVAYRLELPEQLSRVYSTFHVSNLKKCMSDDPLAIPLDEIQVDDKLHFIEEPVEILDRKVKRLKQSRILIFKFRQRPTAKGVGLRVVDSCTGNHPEDDFTPLKTIRMLCSVFGRRSHLGFDGETSELKGRLLLKENMLDVKSFKDKLPSDIKRNLKLKHLARYLRPVIFMGGKEMSFRNIIYTEDDKDLTFLSKDFSLGFNTGSPSVSINTEPVRADEEPVVEPMTKPATEPVNEHVGTIADLGRSPKGDTFVVHAGNVAANIRERKCKKEEDDTPVLSISNNDEGLEDCLELKDATAYHLKISAITFPAWKGFLDNHLDVDLLDLYDRCYARQYVMDNAVNRRSRKILEVIGKLRGEADKISLLAAEAREHKGNLDRLMLESHKWSGYQVSLLALESKVASLEAKKANLEAIEALLCQKIEEVKHDKREVVSMVVPYACMELLHNDELGRLVGKLVSSAITFSRCMAYDQVARMKEPFNLSKVKGYRSSYENVHTQANNDLSTATFSLLNEYVADASASVEALLSKKPLTP</sequence>